<accession>A0A8T9C9U6</accession>
<protein>
    <submittedName>
        <fullName evidence="2">Cysteine synthase</fullName>
    </submittedName>
</protein>
<evidence type="ECO:0000313" key="3">
    <source>
        <dbReference type="Proteomes" id="UP000469558"/>
    </source>
</evidence>
<dbReference type="CDD" id="cd00158">
    <property type="entry name" value="RHOD"/>
    <property type="match status" value="1"/>
</dbReference>
<gene>
    <name evidence="2" type="primary">cysK_0</name>
    <name evidence="2" type="ORF">LSUE1_G001392</name>
</gene>
<dbReference type="Proteomes" id="UP000469558">
    <property type="component" value="Unassembled WGS sequence"/>
</dbReference>
<dbReference type="Pfam" id="PF00291">
    <property type="entry name" value="PALP"/>
    <property type="match status" value="1"/>
</dbReference>
<evidence type="ECO:0000259" key="1">
    <source>
        <dbReference type="PROSITE" id="PS50206"/>
    </source>
</evidence>
<dbReference type="InterPro" id="IPR036873">
    <property type="entry name" value="Rhodanese-like_dom_sf"/>
</dbReference>
<dbReference type="SUPFAM" id="SSF52821">
    <property type="entry name" value="Rhodanese/Cell cycle control phosphatase"/>
    <property type="match status" value="1"/>
</dbReference>
<comment type="caution">
    <text evidence="2">The sequence shown here is derived from an EMBL/GenBank/DDBJ whole genome shotgun (WGS) entry which is preliminary data.</text>
</comment>
<dbReference type="AlphaFoldDB" id="A0A8T9C9U6"/>
<organism evidence="2 3">
    <name type="scientific">Lachnellula suecica</name>
    <dbReference type="NCBI Taxonomy" id="602035"/>
    <lineage>
        <taxon>Eukaryota</taxon>
        <taxon>Fungi</taxon>
        <taxon>Dikarya</taxon>
        <taxon>Ascomycota</taxon>
        <taxon>Pezizomycotina</taxon>
        <taxon>Leotiomycetes</taxon>
        <taxon>Helotiales</taxon>
        <taxon>Lachnaceae</taxon>
        <taxon>Lachnellula</taxon>
    </lineage>
</organism>
<sequence length="495" mass="55611">MAHPNMMNVYKGQNSMKQYFDPDYQPPLPLVELPDILNPFREVGVRIYAKMMTALPCQNVKALPALNMLQKAGPLAQRAIVEPSSGSTVTSMSLISRVLHGNTDVHAYVSNKTEESRLRTLQFFGLKVVLYGGPAQPEISDPRGQIRKLAKMAEESEDIYNPGQYENMHNPESHMRWTGPQLLAQLPEINIFCAGMGSAGCITGTGTFLKQKKPSVKIIGYCLQQGRRRNSGARPFPLFDRIKFPWKEVTDEVKEVNSIEAYRLSMAMSREGLICGPSSGMALKGLFEFLQDQKDSERLAQYAEPGTGEISCVIPCCDLPYQYMDTYFKKLGEEDFWPISNLSLKEIDQGTYDPAWELSKVEAIRLHNDKPFDVCQLGNDLRVCKESTSSSISLIDLRQNRDFKCSHIFGSRNLHLKSLDPNTPSPFDEVSILEAQFRELEDSINELFSTGQSRRATPILVLCYNGETARLASSIMRQKGIEAYSLRGGFQAFVK</sequence>
<dbReference type="EMBL" id="QGMK01000319">
    <property type="protein sequence ID" value="TVY82428.1"/>
    <property type="molecule type" value="Genomic_DNA"/>
</dbReference>
<dbReference type="PROSITE" id="PS50206">
    <property type="entry name" value="RHODANESE_3"/>
    <property type="match status" value="1"/>
</dbReference>
<dbReference type="SUPFAM" id="SSF53686">
    <property type="entry name" value="Tryptophan synthase beta subunit-like PLP-dependent enzymes"/>
    <property type="match status" value="1"/>
</dbReference>
<name>A0A8T9C9U6_9HELO</name>
<dbReference type="PANTHER" id="PTHR10314">
    <property type="entry name" value="CYSTATHIONINE BETA-SYNTHASE"/>
    <property type="match status" value="1"/>
</dbReference>
<dbReference type="Gene3D" id="3.40.250.10">
    <property type="entry name" value="Rhodanese-like domain"/>
    <property type="match status" value="1"/>
</dbReference>
<dbReference type="InterPro" id="IPR001926">
    <property type="entry name" value="TrpB-like_PALP"/>
</dbReference>
<dbReference type="Gene3D" id="3.40.50.1100">
    <property type="match status" value="2"/>
</dbReference>
<feature type="domain" description="Rhodanese" evidence="1">
    <location>
        <begin position="388"/>
        <end position="495"/>
    </location>
</feature>
<evidence type="ECO:0000313" key="2">
    <source>
        <dbReference type="EMBL" id="TVY82428.1"/>
    </source>
</evidence>
<reference evidence="2 3" key="1">
    <citation type="submission" date="2018-05" db="EMBL/GenBank/DDBJ databases">
        <title>Genome sequencing and assembly of the regulated plant pathogen Lachnellula willkommii and related sister species for the development of diagnostic species identification markers.</title>
        <authorList>
            <person name="Giroux E."/>
            <person name="Bilodeau G."/>
        </authorList>
    </citation>
    <scope>NUCLEOTIDE SEQUENCE [LARGE SCALE GENOMIC DNA]</scope>
    <source>
        <strain evidence="2 3">CBS 268.59</strain>
    </source>
</reference>
<dbReference type="OrthoDB" id="10259545at2759"/>
<proteinExistence type="predicted"/>
<dbReference type="InterPro" id="IPR001763">
    <property type="entry name" value="Rhodanese-like_dom"/>
</dbReference>
<keyword evidence="3" id="KW-1185">Reference proteome</keyword>
<dbReference type="InterPro" id="IPR050214">
    <property type="entry name" value="Cys_Synth/Cystath_Beta-Synth"/>
</dbReference>
<dbReference type="Pfam" id="PF00581">
    <property type="entry name" value="Rhodanese"/>
    <property type="match status" value="1"/>
</dbReference>
<dbReference type="InterPro" id="IPR036052">
    <property type="entry name" value="TrpB-like_PALP_sf"/>
</dbReference>